<name>A0AAD5LPB0_PYTIN</name>
<keyword evidence="3" id="KW-1185">Reference proteome</keyword>
<gene>
    <name evidence="2" type="ORF">P43SY_007731</name>
</gene>
<reference evidence="2" key="1">
    <citation type="submission" date="2021-12" db="EMBL/GenBank/DDBJ databases">
        <title>Prjna785345.</title>
        <authorList>
            <person name="Rujirawat T."/>
            <person name="Krajaejun T."/>
        </authorList>
    </citation>
    <scope>NUCLEOTIDE SEQUENCE</scope>
    <source>
        <strain evidence="2">Pi057C3</strain>
    </source>
</reference>
<evidence type="ECO:0000313" key="2">
    <source>
        <dbReference type="EMBL" id="KAJ0405630.1"/>
    </source>
</evidence>
<feature type="compositionally biased region" description="Low complexity" evidence="1">
    <location>
        <begin position="45"/>
        <end position="56"/>
    </location>
</feature>
<accession>A0AAD5LPB0</accession>
<comment type="caution">
    <text evidence="2">The sequence shown here is derived from an EMBL/GenBank/DDBJ whole genome shotgun (WGS) entry which is preliminary data.</text>
</comment>
<dbReference type="AlphaFoldDB" id="A0AAD5LPB0"/>
<dbReference type="SUPFAM" id="SSF52047">
    <property type="entry name" value="RNI-like"/>
    <property type="match status" value="1"/>
</dbReference>
<protein>
    <submittedName>
        <fullName evidence="2">Uncharacterized protein</fullName>
    </submittedName>
</protein>
<feature type="region of interest" description="Disordered" evidence="1">
    <location>
        <begin position="1"/>
        <end position="58"/>
    </location>
</feature>
<dbReference type="InterPro" id="IPR032675">
    <property type="entry name" value="LRR_dom_sf"/>
</dbReference>
<dbReference type="PANTHER" id="PTHR24114">
    <property type="entry name" value="LEUCINE RICH REPEAT FAMILY PROTEIN"/>
    <property type="match status" value="1"/>
</dbReference>
<dbReference type="PANTHER" id="PTHR24114:SF2">
    <property type="entry name" value="F-BOX DOMAIN-CONTAINING PROTEIN-RELATED"/>
    <property type="match status" value="1"/>
</dbReference>
<feature type="compositionally biased region" description="Low complexity" evidence="1">
    <location>
        <begin position="1"/>
        <end position="18"/>
    </location>
</feature>
<dbReference type="InterPro" id="IPR052394">
    <property type="entry name" value="LRR-containing"/>
</dbReference>
<dbReference type="Gene3D" id="3.80.10.10">
    <property type="entry name" value="Ribonuclease Inhibitor"/>
    <property type="match status" value="1"/>
</dbReference>
<dbReference type="Proteomes" id="UP001209570">
    <property type="component" value="Unassembled WGS sequence"/>
</dbReference>
<dbReference type="EMBL" id="JAKCXM010000042">
    <property type="protein sequence ID" value="KAJ0405630.1"/>
    <property type="molecule type" value="Genomic_DNA"/>
</dbReference>
<organism evidence="2 3">
    <name type="scientific">Pythium insidiosum</name>
    <name type="common">Pythiosis disease agent</name>
    <dbReference type="NCBI Taxonomy" id="114742"/>
    <lineage>
        <taxon>Eukaryota</taxon>
        <taxon>Sar</taxon>
        <taxon>Stramenopiles</taxon>
        <taxon>Oomycota</taxon>
        <taxon>Peronosporomycetes</taxon>
        <taxon>Pythiales</taxon>
        <taxon>Pythiaceae</taxon>
        <taxon>Pythium</taxon>
    </lineage>
</organism>
<proteinExistence type="predicted"/>
<sequence>MTSASSSSTSSTQGSTRSLTHKRSSPSRSSTSSPPPHSLANADASTSPPTTETVVLPEEEQDVWDISRLNKLWEIDKELKRSLPFLARTKRSDRETPADKFLRLSKLSLPAPPVALSETMFMDDRGNIPRHRQGTQRALAMTSETKAKYFGADAKAECFAIFRKLAAQKYLITTPLTEFLDQQQERELDQQELLGSRSATPAAIAPLSMPHVNSSTAIRETENTSTSTDHRGLFSRQFTARHKFSSLCLEKDLPPCIRLIIRNYFSPEINVSHMSIGDELATVFAACLLELPMVTGLNIRNNRLQDRGIQAIIDVLVAKKDLYHIDLSENKVDGDASASLATEHEAAEIIYRLGWLNTWSPLMPDNYYELHLLIYEEREVAKSLVRLAIDEPGENWQNESFGWTREEPIPGWELNLSWLKDGGFPEKGFLTLQYYSEE</sequence>
<evidence type="ECO:0000256" key="1">
    <source>
        <dbReference type="SAM" id="MobiDB-lite"/>
    </source>
</evidence>
<evidence type="ECO:0000313" key="3">
    <source>
        <dbReference type="Proteomes" id="UP001209570"/>
    </source>
</evidence>